<sequence>MRKIKEERLKSETRKREKQGGIETREARGRRERKSGLGRFLNQTPRPDSRPPESVAQSVSTDTTDGHLATEPTGFGCVGNVGGVGGGLRFPPLSSDMDDCRIDLEKSLLSG</sequence>
<proteinExistence type="predicted"/>
<organism evidence="2 3">
    <name type="scientific">Corchorus olitorius</name>
    <dbReference type="NCBI Taxonomy" id="93759"/>
    <lineage>
        <taxon>Eukaryota</taxon>
        <taxon>Viridiplantae</taxon>
        <taxon>Streptophyta</taxon>
        <taxon>Embryophyta</taxon>
        <taxon>Tracheophyta</taxon>
        <taxon>Spermatophyta</taxon>
        <taxon>Magnoliopsida</taxon>
        <taxon>eudicotyledons</taxon>
        <taxon>Gunneridae</taxon>
        <taxon>Pentapetalae</taxon>
        <taxon>rosids</taxon>
        <taxon>malvids</taxon>
        <taxon>Malvales</taxon>
        <taxon>Malvaceae</taxon>
        <taxon>Grewioideae</taxon>
        <taxon>Apeibeae</taxon>
        <taxon>Corchorus</taxon>
    </lineage>
</organism>
<dbReference type="AlphaFoldDB" id="A0A1R3GN94"/>
<dbReference type="EMBL" id="AWUE01022110">
    <property type="protein sequence ID" value="OMO59507.1"/>
    <property type="molecule type" value="Genomic_DNA"/>
</dbReference>
<dbReference type="Proteomes" id="UP000187203">
    <property type="component" value="Unassembled WGS sequence"/>
</dbReference>
<evidence type="ECO:0000313" key="2">
    <source>
        <dbReference type="EMBL" id="OMO59507.1"/>
    </source>
</evidence>
<protein>
    <submittedName>
        <fullName evidence="2">Uncharacterized protein</fullName>
    </submittedName>
</protein>
<feature type="region of interest" description="Disordered" evidence="1">
    <location>
        <begin position="1"/>
        <end position="74"/>
    </location>
</feature>
<feature type="compositionally biased region" description="Basic and acidic residues" evidence="1">
    <location>
        <begin position="1"/>
        <end position="29"/>
    </location>
</feature>
<keyword evidence="3" id="KW-1185">Reference proteome</keyword>
<comment type="caution">
    <text evidence="2">The sequence shown here is derived from an EMBL/GenBank/DDBJ whole genome shotgun (WGS) entry which is preliminary data.</text>
</comment>
<evidence type="ECO:0000256" key="1">
    <source>
        <dbReference type="SAM" id="MobiDB-lite"/>
    </source>
</evidence>
<name>A0A1R3GN94_9ROSI</name>
<accession>A0A1R3GN94</accession>
<reference evidence="3" key="1">
    <citation type="submission" date="2013-09" db="EMBL/GenBank/DDBJ databases">
        <title>Corchorus olitorius genome sequencing.</title>
        <authorList>
            <person name="Alam M."/>
            <person name="Haque M.S."/>
            <person name="Islam M.S."/>
            <person name="Emdad E.M."/>
            <person name="Islam M.M."/>
            <person name="Ahmed B."/>
            <person name="Halim A."/>
            <person name="Hossen Q.M.M."/>
            <person name="Hossain M.Z."/>
            <person name="Ahmed R."/>
            <person name="Khan M.M."/>
            <person name="Islam R."/>
            <person name="Rashid M.M."/>
            <person name="Khan S.A."/>
            <person name="Rahman M.S."/>
            <person name="Alam M."/>
            <person name="Yahiya A.S."/>
            <person name="Khan M.S."/>
            <person name="Azam M.S."/>
            <person name="Haque T."/>
            <person name="Lashkar M.Z.H."/>
            <person name="Akhand A.I."/>
            <person name="Morshed G."/>
            <person name="Roy S."/>
            <person name="Uddin K.S."/>
            <person name="Rabeya T."/>
            <person name="Hossain A.S."/>
            <person name="Chowdhury A."/>
            <person name="Snigdha A.R."/>
            <person name="Mortoza M.S."/>
            <person name="Matin S.A."/>
            <person name="Hoque S.M.E."/>
            <person name="Islam M.K."/>
            <person name="Roy D.K."/>
            <person name="Haider R."/>
            <person name="Moosa M.M."/>
            <person name="Elias S.M."/>
            <person name="Hasan A.M."/>
            <person name="Jahan S."/>
            <person name="Shafiuddin M."/>
            <person name="Mahmood N."/>
            <person name="Shommy N.S."/>
        </authorList>
    </citation>
    <scope>NUCLEOTIDE SEQUENCE [LARGE SCALE GENOMIC DNA]</scope>
    <source>
        <strain evidence="3">cv. O-4</strain>
    </source>
</reference>
<evidence type="ECO:0000313" key="3">
    <source>
        <dbReference type="Proteomes" id="UP000187203"/>
    </source>
</evidence>
<gene>
    <name evidence="2" type="ORF">COLO4_34191</name>
</gene>